<gene>
    <name evidence="5" type="ORF">ACFQWG_10155</name>
</gene>
<keyword evidence="5" id="KW-0176">Collagen</keyword>
<keyword evidence="2" id="KW-1133">Transmembrane helix</keyword>
<sequence length="569" mass="57856">MTRETGASVPASIAQHARAGRFLPWRRAAATAAGMLAVVAVSLTPAVAPPALASDGGTTCADPMAASTPVGSAAGFTIYTTGDATFANGEIEGSIAIGGTAAFGNPGDGYGDYAVRWQAAGNGDYTVPTIDGDSTRMLLNRFDTASGRVPHLITQKEDPSYPAVAKLVNVDQGFVFERFGADGTAYKAQGSTNQSPQIQSETNLWSKPGHQFAAEGSFTDYFAADAGVPALSAVGDWRTPSISGDQNQTVIALDGSGANRIEYEAVSQAEQFRMENWSESSPLVVHVSASDVRDGTLILPSYMSEGGSPEGQAISYLLWDLSEITGAVSIDTRNGPIRGSIYAPNADITVPQRQLEGQVVARSFADLAQGQEIHTNLFGGTLCSSSPETPSVGGFSLSKALLGAAPSAFPDGTRFTVTASWTREGRTTSQDFELSPDGTAVEGPQDLPAGTMVSFSEPVAPEAGGLAFVGAAFAPETVTIAEGEDIAVVVTNTYSDASATPEPSRPAGSGVQSGDGNAPSGGAGSGAGGSTGVALAETGVSAGPFLVGAVALTLLAAGLVIAVATRKEP</sequence>
<keyword evidence="2" id="KW-0812">Transmembrane</keyword>
<dbReference type="EMBL" id="JBHTEF010000001">
    <property type="protein sequence ID" value="MFC7581556.1"/>
    <property type="molecule type" value="Genomic_DNA"/>
</dbReference>
<evidence type="ECO:0000256" key="2">
    <source>
        <dbReference type="SAM" id="Phobius"/>
    </source>
</evidence>
<dbReference type="InterPro" id="IPR026588">
    <property type="entry name" value="Choice_anch_A"/>
</dbReference>
<feature type="transmembrane region" description="Helical" evidence="2">
    <location>
        <begin position="545"/>
        <end position="564"/>
    </location>
</feature>
<evidence type="ECO:0000259" key="3">
    <source>
        <dbReference type="Pfam" id="PF19407"/>
    </source>
</evidence>
<keyword evidence="6" id="KW-1185">Reference proteome</keyword>
<dbReference type="Pfam" id="PF20597">
    <property type="entry name" value="pAdhesive_15"/>
    <property type="match status" value="1"/>
</dbReference>
<organism evidence="5 6">
    <name type="scientific">Schaalia naturae</name>
    <dbReference type="NCBI Taxonomy" id="635203"/>
    <lineage>
        <taxon>Bacteria</taxon>
        <taxon>Bacillati</taxon>
        <taxon>Actinomycetota</taxon>
        <taxon>Actinomycetes</taxon>
        <taxon>Actinomycetales</taxon>
        <taxon>Actinomycetaceae</taxon>
        <taxon>Schaalia</taxon>
    </lineage>
</organism>
<feature type="domain" description="DUF5979" evidence="3">
    <location>
        <begin position="395"/>
        <end position="495"/>
    </location>
</feature>
<protein>
    <submittedName>
        <fullName evidence="5">Collagen-binding domain-containing protein</fullName>
    </submittedName>
</protein>
<dbReference type="NCBIfam" id="TIGR04215">
    <property type="entry name" value="choice_anch_A"/>
    <property type="match status" value="1"/>
</dbReference>
<dbReference type="Pfam" id="PF19407">
    <property type="entry name" value="DUF5979"/>
    <property type="match status" value="1"/>
</dbReference>
<dbReference type="InterPro" id="IPR046022">
    <property type="entry name" value="DUF5979"/>
</dbReference>
<comment type="caution">
    <text evidence="5">The sequence shown here is derived from an EMBL/GenBank/DDBJ whole genome shotgun (WGS) entry which is preliminary data.</text>
</comment>
<dbReference type="Proteomes" id="UP001596527">
    <property type="component" value="Unassembled WGS sequence"/>
</dbReference>
<keyword evidence="2" id="KW-0472">Membrane</keyword>
<feature type="domain" description="Choice-of-anchor A" evidence="4">
    <location>
        <begin position="69"/>
        <end position="374"/>
    </location>
</feature>
<evidence type="ECO:0000313" key="5">
    <source>
        <dbReference type="EMBL" id="MFC7581556.1"/>
    </source>
</evidence>
<reference evidence="6" key="1">
    <citation type="journal article" date="2019" name="Int. J. Syst. Evol. Microbiol.">
        <title>The Global Catalogue of Microorganisms (GCM) 10K type strain sequencing project: providing services to taxonomists for standard genome sequencing and annotation.</title>
        <authorList>
            <consortium name="The Broad Institute Genomics Platform"/>
            <consortium name="The Broad Institute Genome Sequencing Center for Infectious Disease"/>
            <person name="Wu L."/>
            <person name="Ma J."/>
        </authorList>
    </citation>
    <scope>NUCLEOTIDE SEQUENCE [LARGE SCALE GENOMIC DNA]</scope>
    <source>
        <strain evidence="6">CCUG 56698</strain>
    </source>
</reference>
<evidence type="ECO:0000259" key="4">
    <source>
        <dbReference type="Pfam" id="PF20597"/>
    </source>
</evidence>
<name>A0ABW2SNY8_9ACTO</name>
<feature type="region of interest" description="Disordered" evidence="1">
    <location>
        <begin position="496"/>
        <end position="530"/>
    </location>
</feature>
<dbReference type="RefSeq" id="WP_380974970.1">
    <property type="nucleotide sequence ID" value="NZ_JBHTEF010000001.1"/>
</dbReference>
<evidence type="ECO:0000256" key="1">
    <source>
        <dbReference type="SAM" id="MobiDB-lite"/>
    </source>
</evidence>
<feature type="compositionally biased region" description="Gly residues" evidence="1">
    <location>
        <begin position="519"/>
        <end position="530"/>
    </location>
</feature>
<evidence type="ECO:0000313" key="6">
    <source>
        <dbReference type="Proteomes" id="UP001596527"/>
    </source>
</evidence>
<accession>A0ABW2SNY8</accession>
<proteinExistence type="predicted"/>